<evidence type="ECO:0000256" key="8">
    <source>
        <dbReference type="ARBA" id="ARBA00023004"/>
    </source>
</evidence>
<dbReference type="PANTHER" id="PTHR43809:SF1">
    <property type="entry name" value="NITRITE REDUCTASE (NADH) LARGE SUBUNIT"/>
    <property type="match status" value="1"/>
</dbReference>
<evidence type="ECO:0000259" key="10">
    <source>
        <dbReference type="Pfam" id="PF04324"/>
    </source>
</evidence>
<accession>A0ABU2MVY4</accession>
<comment type="cofactor">
    <cofactor evidence="2">
        <name>[4Fe-4S] cluster</name>
        <dbReference type="ChEBI" id="CHEBI:49883"/>
    </cofactor>
</comment>
<evidence type="ECO:0000259" key="11">
    <source>
        <dbReference type="Pfam" id="PF07992"/>
    </source>
</evidence>
<gene>
    <name evidence="12" type="ORF">RM590_24870</name>
</gene>
<reference evidence="13" key="1">
    <citation type="submission" date="2023-07" db="EMBL/GenBank/DDBJ databases">
        <title>30 novel species of actinomycetes from the DSMZ collection.</title>
        <authorList>
            <person name="Nouioui I."/>
        </authorList>
    </citation>
    <scope>NUCLEOTIDE SEQUENCE [LARGE SCALE GENOMIC DNA]</scope>
    <source>
        <strain evidence="13">DSM 44938</strain>
    </source>
</reference>
<comment type="similarity">
    <text evidence="4">Belongs to the nitrite and sulfite reductase 4Fe-4S domain family.</text>
</comment>
<evidence type="ECO:0000256" key="9">
    <source>
        <dbReference type="ARBA" id="ARBA00023014"/>
    </source>
</evidence>
<proteinExistence type="inferred from homology"/>
<dbReference type="Pfam" id="PF04324">
    <property type="entry name" value="Fer2_BFD"/>
    <property type="match status" value="1"/>
</dbReference>
<name>A0ABU2MVY4_9ACTN</name>
<evidence type="ECO:0000256" key="6">
    <source>
        <dbReference type="ARBA" id="ARBA00022723"/>
    </source>
</evidence>
<keyword evidence="8" id="KW-0408">Iron</keyword>
<dbReference type="RefSeq" id="WP_311706930.1">
    <property type="nucleotide sequence ID" value="NZ_JAVREL010000016.1"/>
</dbReference>
<dbReference type="Gene3D" id="3.50.50.60">
    <property type="entry name" value="FAD/NAD(P)-binding domain"/>
    <property type="match status" value="2"/>
</dbReference>
<dbReference type="InterPro" id="IPR007419">
    <property type="entry name" value="BFD-like_2Fe2S-bd_dom"/>
</dbReference>
<dbReference type="InterPro" id="IPR052034">
    <property type="entry name" value="NasD-like"/>
</dbReference>
<dbReference type="SUPFAM" id="SSF51905">
    <property type="entry name" value="FAD/NAD(P)-binding domain"/>
    <property type="match status" value="1"/>
</dbReference>
<keyword evidence="6" id="KW-0479">Metal-binding</keyword>
<dbReference type="Proteomes" id="UP001183246">
    <property type="component" value="Unassembled WGS sequence"/>
</dbReference>
<sequence>MNGVVIVGDGPTAARLTRRLRRLGHDGPLTVVGRSAWPAGHRDAGPGHPAGTRVLANTPVTGLDRARRLVHTAGPAIGYDALVLATGGRPLVPPLPGFTGACGRPGDGVLAPRTAEDSERAAPGRAVVLGGGVLGVETALALRRAGRHVTVVHRAAHPMHHQLDEVAGALVARHLAERDVELLTGRAPAEFTPGKLTLDDGQVLDADALLLCEGIVPETSLARAAQLAVRRGILVDDRLATDDPAVHALGDCAEPPGPWPAPDQADALAALLTGRRPAFPPGVLRPRAPGLDLAVLGTRAALDDAPETVTFTDPARGRYARLALRDGRPAAAVLLGLPHGIAALTQLHDRGLPVPADRLAMLLGTPPRRGAPGAELPDDAVLCRCNNVTKGALARAFGTGARDVAALAAATRATTGCGGCAADIGRLCRTLGEEAE</sequence>
<keyword evidence="5" id="KW-0349">Heme</keyword>
<evidence type="ECO:0000256" key="4">
    <source>
        <dbReference type="ARBA" id="ARBA00010429"/>
    </source>
</evidence>
<keyword evidence="9" id="KW-0411">Iron-sulfur</keyword>
<comment type="cofactor">
    <cofactor evidence="1">
        <name>siroheme</name>
        <dbReference type="ChEBI" id="CHEBI:60052"/>
    </cofactor>
</comment>
<dbReference type="Pfam" id="PF07992">
    <property type="entry name" value="Pyr_redox_2"/>
    <property type="match status" value="1"/>
</dbReference>
<dbReference type="InterPro" id="IPR041854">
    <property type="entry name" value="BFD-like_2Fe2S-bd_dom_sf"/>
</dbReference>
<keyword evidence="7" id="KW-0560">Oxidoreductase</keyword>
<evidence type="ECO:0000256" key="7">
    <source>
        <dbReference type="ARBA" id="ARBA00023002"/>
    </source>
</evidence>
<dbReference type="PANTHER" id="PTHR43809">
    <property type="entry name" value="NITRITE REDUCTASE (NADH) LARGE SUBUNIT"/>
    <property type="match status" value="1"/>
</dbReference>
<dbReference type="InterPro" id="IPR036188">
    <property type="entry name" value="FAD/NAD-bd_sf"/>
</dbReference>
<comment type="caution">
    <text evidence="12">The sequence shown here is derived from an EMBL/GenBank/DDBJ whole genome shotgun (WGS) entry which is preliminary data.</text>
</comment>
<evidence type="ECO:0000256" key="5">
    <source>
        <dbReference type="ARBA" id="ARBA00022617"/>
    </source>
</evidence>
<evidence type="ECO:0000256" key="2">
    <source>
        <dbReference type="ARBA" id="ARBA00001966"/>
    </source>
</evidence>
<comment type="pathway">
    <text evidence="3">Nitrogen metabolism; nitrate reduction (assimilation).</text>
</comment>
<evidence type="ECO:0000256" key="3">
    <source>
        <dbReference type="ARBA" id="ARBA00005096"/>
    </source>
</evidence>
<evidence type="ECO:0000256" key="1">
    <source>
        <dbReference type="ARBA" id="ARBA00001929"/>
    </source>
</evidence>
<dbReference type="Gene3D" id="1.10.10.1100">
    <property type="entry name" value="BFD-like [2Fe-2S]-binding domain"/>
    <property type="match status" value="1"/>
</dbReference>
<dbReference type="InterPro" id="IPR023753">
    <property type="entry name" value="FAD/NAD-binding_dom"/>
</dbReference>
<dbReference type="PRINTS" id="PR00368">
    <property type="entry name" value="FADPNR"/>
</dbReference>
<evidence type="ECO:0000313" key="13">
    <source>
        <dbReference type="Proteomes" id="UP001183246"/>
    </source>
</evidence>
<feature type="domain" description="FAD/NAD(P)-binding" evidence="11">
    <location>
        <begin position="4"/>
        <end position="259"/>
    </location>
</feature>
<organism evidence="12 13">
    <name type="scientific">Streptomyces litchfieldiae</name>
    <dbReference type="NCBI Taxonomy" id="3075543"/>
    <lineage>
        <taxon>Bacteria</taxon>
        <taxon>Bacillati</taxon>
        <taxon>Actinomycetota</taxon>
        <taxon>Actinomycetes</taxon>
        <taxon>Kitasatosporales</taxon>
        <taxon>Streptomycetaceae</taxon>
        <taxon>Streptomyces</taxon>
    </lineage>
</organism>
<dbReference type="EMBL" id="JAVREL010000016">
    <property type="protein sequence ID" value="MDT0345797.1"/>
    <property type="molecule type" value="Genomic_DNA"/>
</dbReference>
<evidence type="ECO:0000313" key="12">
    <source>
        <dbReference type="EMBL" id="MDT0345797.1"/>
    </source>
</evidence>
<feature type="domain" description="BFD-like [2Fe-2S]-binding" evidence="10">
    <location>
        <begin position="382"/>
        <end position="425"/>
    </location>
</feature>
<keyword evidence="13" id="KW-1185">Reference proteome</keyword>
<protein>
    <submittedName>
        <fullName evidence="12">FAD-dependent oxidoreductase</fullName>
    </submittedName>
</protein>